<dbReference type="AlphaFoldDB" id="H0E9M2"/>
<comment type="caution">
    <text evidence="2">The sequence shown here is derived from an EMBL/GenBank/DDBJ whole genome shotgun (WGS) entry which is preliminary data.</text>
</comment>
<evidence type="ECO:0000259" key="1">
    <source>
        <dbReference type="Pfam" id="PF02470"/>
    </source>
</evidence>
<evidence type="ECO:0000313" key="3">
    <source>
        <dbReference type="Proteomes" id="UP000005143"/>
    </source>
</evidence>
<feature type="domain" description="Mce/MlaD" evidence="1">
    <location>
        <begin position="42"/>
        <end position="118"/>
    </location>
</feature>
<organism evidence="2 3">
    <name type="scientific">Patulibacter medicamentivorans</name>
    <dbReference type="NCBI Taxonomy" id="1097667"/>
    <lineage>
        <taxon>Bacteria</taxon>
        <taxon>Bacillati</taxon>
        <taxon>Actinomycetota</taxon>
        <taxon>Thermoleophilia</taxon>
        <taxon>Solirubrobacterales</taxon>
        <taxon>Patulibacteraceae</taxon>
        <taxon>Patulibacter</taxon>
    </lineage>
</organism>
<sequence>MLTRMPHRMVLVSVILVAAAAALAAIGLWVRVDGVVPFQPKAYTASVRFPDGTGLVKNADVRISGVTVGRVVRVTPVGAATDAELEIEPRFAPLPADTRTLLRSKSLLGERFVALSPGTASGPKIAEGGHLDSALVSATPTVGDVLDALDPPTRKAIRRLSRTLQVTLRGHGAELNQLLGGIGPTTRDLERLTAIVDRQRPLVARLLRRSDTVLAAVADSGRDLDGIVRDASGIVADSARRTAPLRQTVDGLPALMAETRRTLAVAERLTRHAAPTVARLRAAAPVLPGALDSANRLVPAMARLLQQTRPALRKLKRVLPETEAVVGQLPALLPSVRDVTRQMPGFFGILAAYREQLVGWAAKLGGMTQTTIRGADGRRQHIIRLAGLVANNSFFGLSDRQPTFRGTPYPAPGALNLLAQGNLPAFDCRNSTRPATFPSLGGAPSCVLQAPWAFAGAKRSYPHVEPLADSPPTARRER</sequence>
<dbReference type="PANTHER" id="PTHR33371:SF4">
    <property type="entry name" value="INTERMEMBRANE PHOSPHOLIPID TRANSPORT SYSTEM BINDING PROTEIN MLAD"/>
    <property type="match status" value="1"/>
</dbReference>
<proteinExistence type="predicted"/>
<keyword evidence="3" id="KW-1185">Reference proteome</keyword>
<dbReference type="PANTHER" id="PTHR33371">
    <property type="entry name" value="INTERMEMBRANE PHOSPHOLIPID TRANSPORT SYSTEM BINDING PROTEIN MLAD-RELATED"/>
    <property type="match status" value="1"/>
</dbReference>
<evidence type="ECO:0000313" key="2">
    <source>
        <dbReference type="EMBL" id="EHN09622.1"/>
    </source>
</evidence>
<name>H0E9M2_9ACTN</name>
<gene>
    <name evidence="2" type="ORF">PAI11_35420</name>
</gene>
<protein>
    <submittedName>
        <fullName evidence="2">Virulence factor Mce family protein</fullName>
    </submittedName>
</protein>
<dbReference type="InterPro" id="IPR052336">
    <property type="entry name" value="MlaD_Phospholipid_Transporter"/>
</dbReference>
<dbReference type="Pfam" id="PF02470">
    <property type="entry name" value="MlaD"/>
    <property type="match status" value="1"/>
</dbReference>
<dbReference type="EMBL" id="AGUD01000263">
    <property type="protein sequence ID" value="EHN09622.1"/>
    <property type="molecule type" value="Genomic_DNA"/>
</dbReference>
<reference evidence="2 3" key="1">
    <citation type="journal article" date="2013" name="Biodegradation">
        <title>Quantitative proteomic analysis of ibuprofen-degrading Patulibacter sp. strain I11.</title>
        <authorList>
            <person name="Almeida B."/>
            <person name="Kjeldal H."/>
            <person name="Lolas I."/>
            <person name="Knudsen A.D."/>
            <person name="Carvalho G."/>
            <person name="Nielsen K.L."/>
            <person name="Barreto Crespo M.T."/>
            <person name="Stensballe A."/>
            <person name="Nielsen J.L."/>
        </authorList>
    </citation>
    <scope>NUCLEOTIDE SEQUENCE [LARGE SCALE GENOMIC DNA]</scope>
    <source>
        <strain evidence="2 3">I11</strain>
    </source>
</reference>
<dbReference type="OrthoDB" id="9774928at2"/>
<accession>H0E9M2</accession>
<dbReference type="InterPro" id="IPR003399">
    <property type="entry name" value="Mce/MlaD"/>
</dbReference>
<dbReference type="Proteomes" id="UP000005143">
    <property type="component" value="Unassembled WGS sequence"/>
</dbReference>
<dbReference type="RefSeq" id="WP_007577710.1">
    <property type="nucleotide sequence ID" value="NZ_AGUD01000263.1"/>
</dbReference>